<keyword evidence="2" id="KW-1185">Reference proteome</keyword>
<dbReference type="AlphaFoldDB" id="A0AAD4TCN3"/>
<reference evidence="1" key="1">
    <citation type="submission" date="2022-04" db="EMBL/GenBank/DDBJ databases">
        <title>A functionally conserved STORR gene fusion in Papaver species that diverged 16.8 million years ago.</title>
        <authorList>
            <person name="Catania T."/>
        </authorList>
    </citation>
    <scope>NUCLEOTIDE SEQUENCE</scope>
    <source>
        <strain evidence="1">S-188037</strain>
    </source>
</reference>
<feature type="non-terminal residue" evidence="1">
    <location>
        <position position="1"/>
    </location>
</feature>
<name>A0AAD4TCN3_9MAGN</name>
<accession>A0AAD4TCN3</accession>
<comment type="caution">
    <text evidence="1">The sequence shown here is derived from an EMBL/GenBank/DDBJ whole genome shotgun (WGS) entry which is preliminary data.</text>
</comment>
<evidence type="ECO:0000313" key="2">
    <source>
        <dbReference type="Proteomes" id="UP001202328"/>
    </source>
</evidence>
<sequence length="100" mass="11148">LIICGSNARRIVWFNRGYRGMECYERRREIKGMLAKASAGAISGHEWLEEMLMRVNCSCTLLGVAVLKLIVMITQICSLLEDNGVVCGVLLSVSRSENKI</sequence>
<organism evidence="1 2">
    <name type="scientific">Papaver atlanticum</name>
    <dbReference type="NCBI Taxonomy" id="357466"/>
    <lineage>
        <taxon>Eukaryota</taxon>
        <taxon>Viridiplantae</taxon>
        <taxon>Streptophyta</taxon>
        <taxon>Embryophyta</taxon>
        <taxon>Tracheophyta</taxon>
        <taxon>Spermatophyta</taxon>
        <taxon>Magnoliopsida</taxon>
        <taxon>Ranunculales</taxon>
        <taxon>Papaveraceae</taxon>
        <taxon>Papaveroideae</taxon>
        <taxon>Papaver</taxon>
    </lineage>
</organism>
<gene>
    <name evidence="1" type="ORF">MKW98_023334</name>
</gene>
<evidence type="ECO:0000313" key="1">
    <source>
        <dbReference type="EMBL" id="KAI3949397.1"/>
    </source>
</evidence>
<feature type="non-terminal residue" evidence="1">
    <location>
        <position position="100"/>
    </location>
</feature>
<proteinExistence type="predicted"/>
<dbReference type="Proteomes" id="UP001202328">
    <property type="component" value="Unassembled WGS sequence"/>
</dbReference>
<dbReference type="EMBL" id="JAJJMB010003142">
    <property type="protein sequence ID" value="KAI3949397.1"/>
    <property type="molecule type" value="Genomic_DNA"/>
</dbReference>
<protein>
    <submittedName>
        <fullName evidence="1">Uncharacterized protein</fullName>
    </submittedName>
</protein>